<protein>
    <recommendedName>
        <fullName evidence="2">CCHC-type domain-containing protein</fullName>
    </recommendedName>
</protein>
<dbReference type="GO" id="GO:0008270">
    <property type="term" value="F:zinc ion binding"/>
    <property type="evidence" value="ECO:0007669"/>
    <property type="project" value="UniProtKB-KW"/>
</dbReference>
<gene>
    <name evidence="3" type="ORF">Klosneuvirus_1_395</name>
</gene>
<evidence type="ECO:0000313" key="3">
    <source>
        <dbReference type="EMBL" id="ARF11538.1"/>
    </source>
</evidence>
<evidence type="ECO:0000256" key="1">
    <source>
        <dbReference type="PROSITE-ProRule" id="PRU00047"/>
    </source>
</evidence>
<feature type="domain" description="CCHC-type" evidence="2">
    <location>
        <begin position="63"/>
        <end position="76"/>
    </location>
</feature>
<keyword evidence="1" id="KW-0479">Metal-binding</keyword>
<name>A0A1V0SIS9_9VIRU</name>
<sequence length="88" mass="9982">MSNKSNSKKIVQEKGICNRCGRNGHLEDKCYAKVDIIGTYIGDDDYGYNYNSIVIQQNLNNICQKCGRGGHTKEKCYAKVHIKGFYLD</sequence>
<dbReference type="InterPro" id="IPR036875">
    <property type="entry name" value="Znf_CCHC_sf"/>
</dbReference>
<dbReference type="EMBL" id="KY684108">
    <property type="protein sequence ID" value="ARF11538.1"/>
    <property type="molecule type" value="Genomic_DNA"/>
</dbReference>
<dbReference type="SUPFAM" id="SSF57756">
    <property type="entry name" value="Retrovirus zinc finger-like domains"/>
    <property type="match status" value="1"/>
</dbReference>
<evidence type="ECO:0000259" key="2">
    <source>
        <dbReference type="PROSITE" id="PS50158"/>
    </source>
</evidence>
<proteinExistence type="predicted"/>
<dbReference type="InterPro" id="IPR001878">
    <property type="entry name" value="Znf_CCHC"/>
</dbReference>
<dbReference type="PROSITE" id="PS50158">
    <property type="entry name" value="ZF_CCHC"/>
    <property type="match status" value="2"/>
</dbReference>
<accession>A0A1V0SIS9</accession>
<feature type="domain" description="CCHC-type" evidence="2">
    <location>
        <begin position="17"/>
        <end position="30"/>
    </location>
</feature>
<keyword evidence="1" id="KW-0863">Zinc-finger</keyword>
<organism evidence="3">
    <name type="scientific">Klosneuvirus KNV1</name>
    <dbReference type="NCBI Taxonomy" id="1977640"/>
    <lineage>
        <taxon>Viruses</taxon>
        <taxon>Varidnaviria</taxon>
        <taxon>Bamfordvirae</taxon>
        <taxon>Nucleocytoviricota</taxon>
        <taxon>Megaviricetes</taxon>
        <taxon>Imitervirales</taxon>
        <taxon>Mimiviridae</taxon>
        <taxon>Klosneuvirinae</taxon>
        <taxon>Klosneuvirus</taxon>
    </lineage>
</organism>
<keyword evidence="1" id="KW-0862">Zinc</keyword>
<dbReference type="SMART" id="SM00343">
    <property type="entry name" value="ZnF_C2HC"/>
    <property type="match status" value="2"/>
</dbReference>
<reference evidence="3" key="1">
    <citation type="journal article" date="2017" name="Science">
        <title>Giant viruses with an expanded complement of translation system components.</title>
        <authorList>
            <person name="Schulz F."/>
            <person name="Yutin N."/>
            <person name="Ivanova N.N."/>
            <person name="Ortega D.R."/>
            <person name="Lee T.K."/>
            <person name="Vierheilig J."/>
            <person name="Daims H."/>
            <person name="Horn M."/>
            <person name="Wagner M."/>
            <person name="Jensen G.J."/>
            <person name="Kyrpides N.C."/>
            <person name="Koonin E.V."/>
            <person name="Woyke T."/>
        </authorList>
    </citation>
    <scope>NUCLEOTIDE SEQUENCE</scope>
    <source>
        <strain evidence="3">KNV1</strain>
    </source>
</reference>
<dbReference type="Gene3D" id="4.10.60.10">
    <property type="entry name" value="Zinc finger, CCHC-type"/>
    <property type="match status" value="1"/>
</dbReference>
<dbReference type="GO" id="GO:0003676">
    <property type="term" value="F:nucleic acid binding"/>
    <property type="evidence" value="ECO:0007669"/>
    <property type="project" value="InterPro"/>
</dbReference>